<name>A0A8J6CD77_DIALT</name>
<dbReference type="GO" id="GO:0016887">
    <property type="term" value="F:ATP hydrolysis activity"/>
    <property type="evidence" value="ECO:0007669"/>
    <property type="project" value="InterPro"/>
</dbReference>
<dbReference type="PANTHER" id="PTHR48041:SF41">
    <property type="entry name" value="ABC TRANSPORTER G FAMILY"/>
    <property type="match status" value="1"/>
</dbReference>
<evidence type="ECO:0000256" key="4">
    <source>
        <dbReference type="ARBA" id="ARBA00022741"/>
    </source>
</evidence>
<keyword evidence="6 8" id="KW-1133">Transmembrane helix</keyword>
<proteinExistence type="predicted"/>
<dbReference type="PROSITE" id="PS00211">
    <property type="entry name" value="ABC_TRANSPORTER_1"/>
    <property type="match status" value="1"/>
</dbReference>
<dbReference type="InterPro" id="IPR013525">
    <property type="entry name" value="ABC2_TM"/>
</dbReference>
<dbReference type="Gene3D" id="3.40.50.300">
    <property type="entry name" value="P-loop containing nucleotide triphosphate hydrolases"/>
    <property type="match status" value="1"/>
</dbReference>
<dbReference type="InterPro" id="IPR017871">
    <property type="entry name" value="ABC_transporter-like_CS"/>
</dbReference>
<dbReference type="GO" id="GO:0140359">
    <property type="term" value="F:ABC-type transporter activity"/>
    <property type="evidence" value="ECO:0007669"/>
    <property type="project" value="InterPro"/>
</dbReference>
<feature type="transmembrane region" description="Helical" evidence="8">
    <location>
        <begin position="433"/>
        <end position="455"/>
    </location>
</feature>
<keyword evidence="2" id="KW-0813">Transport</keyword>
<organism evidence="10 11">
    <name type="scientific">Diacronema lutheri</name>
    <name type="common">Unicellular marine alga</name>
    <name type="synonym">Monochrysis lutheri</name>
    <dbReference type="NCBI Taxonomy" id="2081491"/>
    <lineage>
        <taxon>Eukaryota</taxon>
        <taxon>Haptista</taxon>
        <taxon>Haptophyta</taxon>
        <taxon>Pavlovophyceae</taxon>
        <taxon>Pavlovales</taxon>
        <taxon>Pavlovaceae</taxon>
        <taxon>Diacronema</taxon>
    </lineage>
</organism>
<dbReference type="InterPro" id="IPR003593">
    <property type="entry name" value="AAA+_ATPase"/>
</dbReference>
<feature type="domain" description="ABC transporter" evidence="9">
    <location>
        <begin position="68"/>
        <end position="320"/>
    </location>
</feature>
<dbReference type="EMBL" id="JAGTXO010000007">
    <property type="protein sequence ID" value="KAG8466836.1"/>
    <property type="molecule type" value="Genomic_DNA"/>
</dbReference>
<evidence type="ECO:0000313" key="10">
    <source>
        <dbReference type="EMBL" id="KAG8466836.1"/>
    </source>
</evidence>
<dbReference type="InterPro" id="IPR003439">
    <property type="entry name" value="ABC_transporter-like_ATP-bd"/>
</dbReference>
<evidence type="ECO:0000256" key="6">
    <source>
        <dbReference type="ARBA" id="ARBA00022989"/>
    </source>
</evidence>
<feature type="transmembrane region" description="Helical" evidence="8">
    <location>
        <begin position="511"/>
        <end position="533"/>
    </location>
</feature>
<keyword evidence="5" id="KW-0067">ATP-binding</keyword>
<dbReference type="Proteomes" id="UP000751190">
    <property type="component" value="Unassembled WGS sequence"/>
</dbReference>
<sequence length="847" mass="84998">MAPQAARAAAKLGVDAGGGRTRPALSRVPQCVRGCAVAPAPAPPLARADAERAALALAAAQPALGVRLRAVRVTVAARGGGGGGGGGGVGDVPALLLRGVSAEFAPGALCALMGPSGSGKSTLITALALGRCSSGELLANGRPYAAVARQMIVTVPQEDVLLPALSALEMLTFAAELRLPAELGAPARAAAAAHVLRRLRFTDASMRTRIGSADARGGLSGGERKRVSIALELLSNPPVLLVDEPTSGLDTSTASGVVRTLRALARDEGRTVICAVHQPSSRLFGAFDQLVLLSTGAVAYAGAADGAASHFASLGVPGALRPLAHESSAEFVLRALSGDGGSDQDEGAHANGAERIVELWAAAEAAAEAARVAGAARAGGGGGVGGAVPAGGDARADPLAPYRAHADGAPRVWAQARVLLARRLRATLNDRRALARACALKALTGVLVGGIWHGAARSPSFRDGTRAVSSALFLLVNNSAMDAVTDAILLVTSDGRLLAREYANGHFATNAYYLALQAAVMARATVGGLLIVAPARALIGLSPTAAQAVAFFSVLTAVSCIGATLGVLVGALAGDVDAARSAIVPTLGPLLLFSGFLIPRTLIPPLFKWAYYASFFQYALGALELNELAGARFRADCPAERVLAAARALVGSALGAQRDELRAAAAGLPADVRANLTCAAARALALGGLWPAGAAGAAGAVAERDEALAACGSSGAPLDAPPLNASAALGMLACAARAAAAGASRANACSTEAAGAPPARVAGVDAARDAAAGLRAALLPDVRECNGVDLLAELGLWPPAYGGIGGHTTILALYLAALMIAARWAVARRIRVLVTAEWVDERRAKRQ</sequence>
<dbReference type="InterPro" id="IPR050352">
    <property type="entry name" value="ABCG_transporters"/>
</dbReference>
<dbReference type="OrthoDB" id="66620at2759"/>
<dbReference type="SUPFAM" id="SSF52540">
    <property type="entry name" value="P-loop containing nucleoside triphosphate hydrolases"/>
    <property type="match status" value="1"/>
</dbReference>
<reference evidence="10" key="1">
    <citation type="submission" date="2021-05" db="EMBL/GenBank/DDBJ databases">
        <title>The genome of the haptophyte Pavlova lutheri (Diacronema luteri, Pavlovales) - a model for lipid biosynthesis in eukaryotic algae.</title>
        <authorList>
            <person name="Hulatt C.J."/>
            <person name="Posewitz M.C."/>
        </authorList>
    </citation>
    <scope>NUCLEOTIDE SEQUENCE</scope>
    <source>
        <strain evidence="10">NIVA-4/92</strain>
    </source>
</reference>
<dbReference type="GO" id="GO:0005524">
    <property type="term" value="F:ATP binding"/>
    <property type="evidence" value="ECO:0007669"/>
    <property type="project" value="UniProtKB-KW"/>
</dbReference>
<evidence type="ECO:0000313" key="11">
    <source>
        <dbReference type="Proteomes" id="UP000751190"/>
    </source>
</evidence>
<evidence type="ECO:0000256" key="2">
    <source>
        <dbReference type="ARBA" id="ARBA00022448"/>
    </source>
</evidence>
<dbReference type="PROSITE" id="PS50893">
    <property type="entry name" value="ABC_TRANSPORTER_2"/>
    <property type="match status" value="1"/>
</dbReference>
<evidence type="ECO:0000259" key="9">
    <source>
        <dbReference type="PROSITE" id="PS50893"/>
    </source>
</evidence>
<comment type="caution">
    <text evidence="10">The sequence shown here is derived from an EMBL/GenBank/DDBJ whole genome shotgun (WGS) entry which is preliminary data.</text>
</comment>
<evidence type="ECO:0000256" key="8">
    <source>
        <dbReference type="SAM" id="Phobius"/>
    </source>
</evidence>
<keyword evidence="7 8" id="KW-0472">Membrane</keyword>
<gene>
    <name evidence="10" type="ORF">KFE25_008215</name>
</gene>
<feature type="transmembrane region" description="Helical" evidence="8">
    <location>
        <begin position="578"/>
        <end position="598"/>
    </location>
</feature>
<dbReference type="InterPro" id="IPR027417">
    <property type="entry name" value="P-loop_NTPase"/>
</dbReference>
<dbReference type="GO" id="GO:0016020">
    <property type="term" value="C:membrane"/>
    <property type="evidence" value="ECO:0007669"/>
    <property type="project" value="UniProtKB-SubCell"/>
</dbReference>
<evidence type="ECO:0000256" key="1">
    <source>
        <dbReference type="ARBA" id="ARBA00004141"/>
    </source>
</evidence>
<keyword evidence="3 8" id="KW-0812">Transmembrane</keyword>
<dbReference type="SMART" id="SM00382">
    <property type="entry name" value="AAA"/>
    <property type="match status" value="1"/>
</dbReference>
<accession>A0A8J6CD77</accession>
<comment type="subcellular location">
    <subcellularLocation>
        <location evidence="1">Membrane</location>
        <topology evidence="1">Multi-pass membrane protein</topology>
    </subcellularLocation>
</comment>
<evidence type="ECO:0000256" key="7">
    <source>
        <dbReference type="ARBA" id="ARBA00023136"/>
    </source>
</evidence>
<keyword evidence="11" id="KW-1185">Reference proteome</keyword>
<dbReference type="Pfam" id="PF01061">
    <property type="entry name" value="ABC2_membrane"/>
    <property type="match status" value="1"/>
</dbReference>
<keyword evidence="4" id="KW-0547">Nucleotide-binding</keyword>
<feature type="transmembrane region" description="Helical" evidence="8">
    <location>
        <begin position="545"/>
        <end position="572"/>
    </location>
</feature>
<dbReference type="Pfam" id="PF00005">
    <property type="entry name" value="ABC_tran"/>
    <property type="match status" value="1"/>
</dbReference>
<dbReference type="PANTHER" id="PTHR48041">
    <property type="entry name" value="ABC TRANSPORTER G FAMILY MEMBER 28"/>
    <property type="match status" value="1"/>
</dbReference>
<protein>
    <recommendedName>
        <fullName evidence="9">ABC transporter domain-containing protein</fullName>
    </recommendedName>
</protein>
<dbReference type="AlphaFoldDB" id="A0A8J6CD77"/>
<evidence type="ECO:0000256" key="3">
    <source>
        <dbReference type="ARBA" id="ARBA00022692"/>
    </source>
</evidence>
<evidence type="ECO:0000256" key="5">
    <source>
        <dbReference type="ARBA" id="ARBA00022840"/>
    </source>
</evidence>
<feature type="transmembrane region" description="Helical" evidence="8">
    <location>
        <begin position="467"/>
        <end position="491"/>
    </location>
</feature>